<evidence type="ECO:0000256" key="2">
    <source>
        <dbReference type="PROSITE-ProRule" id="PRU00169"/>
    </source>
</evidence>
<dbReference type="SUPFAM" id="SSF103039">
    <property type="entry name" value="CheC-like"/>
    <property type="match status" value="1"/>
</dbReference>
<dbReference type="GO" id="GO:0000160">
    <property type="term" value="P:phosphorelay signal transduction system"/>
    <property type="evidence" value="ECO:0007669"/>
    <property type="project" value="InterPro"/>
</dbReference>
<dbReference type="PROSITE" id="PS50110">
    <property type="entry name" value="RESPONSE_REGULATORY"/>
    <property type="match status" value="1"/>
</dbReference>
<dbReference type="STRING" id="84035.SAMN05660742_103176"/>
<dbReference type="CDD" id="cd17906">
    <property type="entry name" value="CheX"/>
    <property type="match status" value="1"/>
</dbReference>
<dbReference type="RefSeq" id="WP_091829544.1">
    <property type="nucleotide sequence ID" value="NZ_FNZK01000003.1"/>
</dbReference>
<keyword evidence="5" id="KW-1185">Reference proteome</keyword>
<reference evidence="4 5" key="1">
    <citation type="submission" date="2016-10" db="EMBL/GenBank/DDBJ databases">
        <authorList>
            <person name="de Groot N.N."/>
        </authorList>
    </citation>
    <scope>NUCLEOTIDE SEQUENCE [LARGE SCALE GENOMIC DNA]</scope>
    <source>
        <strain evidence="4 5">DSM 2179</strain>
    </source>
</reference>
<dbReference type="Gene3D" id="3.40.50.2300">
    <property type="match status" value="1"/>
</dbReference>
<dbReference type="InterPro" id="IPR011006">
    <property type="entry name" value="CheY-like_superfamily"/>
</dbReference>
<evidence type="ECO:0000313" key="4">
    <source>
        <dbReference type="EMBL" id="SEJ10527.1"/>
    </source>
</evidence>
<dbReference type="Proteomes" id="UP000199662">
    <property type="component" value="Unassembled WGS sequence"/>
</dbReference>
<dbReference type="InterPro" id="IPR028976">
    <property type="entry name" value="CheC-like_sf"/>
</dbReference>
<dbReference type="PANTHER" id="PTHR43228">
    <property type="entry name" value="TWO-COMPONENT RESPONSE REGULATOR"/>
    <property type="match status" value="1"/>
</dbReference>
<dbReference type="SMART" id="SM00448">
    <property type="entry name" value="REC"/>
    <property type="match status" value="1"/>
</dbReference>
<evidence type="ECO:0000256" key="1">
    <source>
        <dbReference type="ARBA" id="ARBA00022500"/>
    </source>
</evidence>
<dbReference type="Pfam" id="PF00072">
    <property type="entry name" value="Response_reg"/>
    <property type="match status" value="1"/>
</dbReference>
<gene>
    <name evidence="4" type="ORF">SAMN05660742_103176</name>
</gene>
<dbReference type="InterPro" id="IPR028051">
    <property type="entry name" value="CheX-like_dom"/>
</dbReference>
<evidence type="ECO:0000313" key="5">
    <source>
        <dbReference type="Proteomes" id="UP000199662"/>
    </source>
</evidence>
<feature type="modified residue" description="4-aspartylphosphate" evidence="2">
    <location>
        <position position="55"/>
    </location>
</feature>
<keyword evidence="2" id="KW-0597">Phosphoprotein</keyword>
<dbReference type="InterPro" id="IPR052048">
    <property type="entry name" value="ST_Response_Regulator"/>
</dbReference>
<feature type="domain" description="Response regulatory" evidence="3">
    <location>
        <begin position="5"/>
        <end position="120"/>
    </location>
</feature>
<dbReference type="SUPFAM" id="SSF52172">
    <property type="entry name" value="CheY-like"/>
    <property type="match status" value="1"/>
</dbReference>
<dbReference type="PANTHER" id="PTHR43228:SF1">
    <property type="entry name" value="TWO-COMPONENT RESPONSE REGULATOR ARR22"/>
    <property type="match status" value="1"/>
</dbReference>
<proteinExistence type="predicted"/>
<dbReference type="AlphaFoldDB" id="A0A1H6W8Z8"/>
<sequence length="291" mass="33170">MKEVRVLIVDDSKVSYMMLTKMLEKTNFKVCGYAKDSEEAVEKYQIHKPDIITMDMNLPDRDGIETSRHILKLDPNAKILMISAMKDVSLMIKGRAAGIRSFLQKPVDPNEFIDTLLLLYQNEMNLHTILEESYIKPLVKIFQRELFKLSGLQGKMMFEETRDVDFDVTGTGVIIGLTGNPSGRMIIYATDITMIEFARLVLNLSDEEDLSDEEAQDAFEEAANILMGNYISKLNDLLKDNEIRIAPPGMISGNKIRILNTKLKSFKITAKTRIGDLEMSIGFARRQDEWM</sequence>
<protein>
    <submittedName>
        <fullName evidence="4">Chemotaxis phosphatase CheX</fullName>
    </submittedName>
</protein>
<keyword evidence="1" id="KW-0145">Chemotaxis</keyword>
<dbReference type="InterPro" id="IPR001789">
    <property type="entry name" value="Sig_transdc_resp-reg_receiver"/>
</dbReference>
<name>A0A1H6W8Z8_9FIRM</name>
<dbReference type="Gene3D" id="3.40.1550.10">
    <property type="entry name" value="CheC-like"/>
    <property type="match status" value="1"/>
</dbReference>
<dbReference type="Pfam" id="PF13690">
    <property type="entry name" value="CheX"/>
    <property type="match status" value="1"/>
</dbReference>
<evidence type="ECO:0000259" key="3">
    <source>
        <dbReference type="PROSITE" id="PS50110"/>
    </source>
</evidence>
<dbReference type="GO" id="GO:0006935">
    <property type="term" value="P:chemotaxis"/>
    <property type="evidence" value="ECO:0007669"/>
    <property type="project" value="UniProtKB-KW"/>
</dbReference>
<organism evidence="4 5">
    <name type="scientific">Propionispira arboris</name>
    <dbReference type="NCBI Taxonomy" id="84035"/>
    <lineage>
        <taxon>Bacteria</taxon>
        <taxon>Bacillati</taxon>
        <taxon>Bacillota</taxon>
        <taxon>Negativicutes</taxon>
        <taxon>Selenomonadales</taxon>
        <taxon>Selenomonadaceae</taxon>
        <taxon>Propionispira</taxon>
    </lineage>
</organism>
<accession>A0A1H6W8Z8</accession>
<dbReference type="EMBL" id="FNZK01000003">
    <property type="protein sequence ID" value="SEJ10527.1"/>
    <property type="molecule type" value="Genomic_DNA"/>
</dbReference>